<evidence type="ECO:0000259" key="1">
    <source>
        <dbReference type="Pfam" id="PF00496"/>
    </source>
</evidence>
<dbReference type="EMBL" id="AMCI01003218">
    <property type="protein sequence ID" value="EJX00803.1"/>
    <property type="molecule type" value="Genomic_DNA"/>
</dbReference>
<dbReference type="InterPro" id="IPR000914">
    <property type="entry name" value="SBP_5_dom"/>
</dbReference>
<proteinExistence type="predicted"/>
<sequence>MGLLFEKLIEIGPDMALSHRIASSVDCVGTDVTIYVRSGCTFADGTPITERDVAASIEAARVSEQYANRFANVTAVKAISGAVVLTLSTPDSLFAYLCDIPVLKASEVDSMTPVSSGRYTYGSSAQLVKNPHCAFPDNGPNQIQLVPVTSYEEMVSGLTVGFLNLYTARGVEDASPSVTSRQTYFRTNNLIFLGINAAAAPAGSLLARPDGRVLLSKALDRRQLAEKSYYSRAWPATGAINSFYPCVMTKQKILSEAELSSAQIKNQLEAMGYTMDAHSGYYTDASGKRLTLQLAVYSGSTYKKYAAALIQHQLASCGIESNL</sequence>
<reference evidence="2" key="1">
    <citation type="journal article" date="2012" name="PLoS ONE">
        <title>Gene sets for utilization of primary and secondary nutrition supplies in the distal gut of endangered iberian lynx.</title>
        <authorList>
            <person name="Alcaide M."/>
            <person name="Messina E."/>
            <person name="Richter M."/>
            <person name="Bargiela R."/>
            <person name="Peplies J."/>
            <person name="Huws S.A."/>
            <person name="Newbold C.J."/>
            <person name="Golyshin P.N."/>
            <person name="Simon M.A."/>
            <person name="Lopez G."/>
            <person name="Yakimov M.M."/>
            <person name="Ferrer M."/>
        </authorList>
    </citation>
    <scope>NUCLEOTIDE SEQUENCE</scope>
</reference>
<gene>
    <name evidence="2" type="ORF">EVA_11091</name>
</gene>
<name>J9GG78_9ZZZZ</name>
<dbReference type="Gene3D" id="3.10.105.10">
    <property type="entry name" value="Dipeptide-binding Protein, Domain 3"/>
    <property type="match status" value="1"/>
</dbReference>
<dbReference type="PANTHER" id="PTHR30290">
    <property type="entry name" value="PERIPLASMIC BINDING COMPONENT OF ABC TRANSPORTER"/>
    <property type="match status" value="1"/>
</dbReference>
<dbReference type="AlphaFoldDB" id="J9GG78"/>
<dbReference type="Gene3D" id="3.40.190.10">
    <property type="entry name" value="Periplasmic binding protein-like II"/>
    <property type="match status" value="1"/>
</dbReference>
<organism evidence="2">
    <name type="scientific">gut metagenome</name>
    <dbReference type="NCBI Taxonomy" id="749906"/>
    <lineage>
        <taxon>unclassified sequences</taxon>
        <taxon>metagenomes</taxon>
        <taxon>organismal metagenomes</taxon>
    </lineage>
</organism>
<dbReference type="SUPFAM" id="SSF53850">
    <property type="entry name" value="Periplasmic binding protein-like II"/>
    <property type="match status" value="1"/>
</dbReference>
<dbReference type="GO" id="GO:1904680">
    <property type="term" value="F:peptide transmembrane transporter activity"/>
    <property type="evidence" value="ECO:0007669"/>
    <property type="project" value="TreeGrafter"/>
</dbReference>
<accession>J9GG78</accession>
<evidence type="ECO:0000313" key="2">
    <source>
        <dbReference type="EMBL" id="EJX00803.1"/>
    </source>
</evidence>
<comment type="caution">
    <text evidence="2">The sequence shown here is derived from an EMBL/GenBank/DDBJ whole genome shotgun (WGS) entry which is preliminary data.</text>
</comment>
<dbReference type="GO" id="GO:0015833">
    <property type="term" value="P:peptide transport"/>
    <property type="evidence" value="ECO:0007669"/>
    <property type="project" value="TreeGrafter"/>
</dbReference>
<feature type="domain" description="Solute-binding protein family 5" evidence="1">
    <location>
        <begin position="13"/>
        <end position="322"/>
    </location>
</feature>
<dbReference type="InterPro" id="IPR039424">
    <property type="entry name" value="SBP_5"/>
</dbReference>
<protein>
    <submittedName>
        <fullName evidence="2">Extracellular solute-binding protein family 5</fullName>
    </submittedName>
</protein>
<dbReference type="Pfam" id="PF00496">
    <property type="entry name" value="SBP_bac_5"/>
    <property type="match status" value="1"/>
</dbReference>